<gene>
    <name evidence="2" type="ORF">BTO18_00310</name>
</gene>
<protein>
    <submittedName>
        <fullName evidence="2">Uncharacterized protein</fullName>
    </submittedName>
</protein>
<feature type="transmembrane region" description="Helical" evidence="1">
    <location>
        <begin position="66"/>
        <end position="85"/>
    </location>
</feature>
<keyword evidence="1" id="KW-0812">Transmembrane</keyword>
<dbReference type="EMBL" id="MSCN01000001">
    <property type="protein sequence ID" value="PQJ77718.1"/>
    <property type="molecule type" value="Genomic_DNA"/>
</dbReference>
<reference evidence="2 3" key="1">
    <citation type="submission" date="2016-12" db="EMBL/GenBank/DDBJ databases">
        <title>Trade-off between light-utilization and light-protection in marine flavobacteria.</title>
        <authorList>
            <person name="Kumagai Y."/>
            <person name="Yoshizawa S."/>
            <person name="Kogure K."/>
            <person name="Iwasaki W."/>
        </authorList>
    </citation>
    <scope>NUCLEOTIDE SEQUENCE [LARGE SCALE GENOMIC DNA]</scope>
    <source>
        <strain evidence="2 3">NBRC 108759</strain>
    </source>
</reference>
<feature type="transmembrane region" description="Helical" evidence="1">
    <location>
        <begin position="6"/>
        <end position="22"/>
    </location>
</feature>
<evidence type="ECO:0000313" key="2">
    <source>
        <dbReference type="EMBL" id="PQJ77718.1"/>
    </source>
</evidence>
<feature type="transmembrane region" description="Helical" evidence="1">
    <location>
        <begin position="29"/>
        <end position="54"/>
    </location>
</feature>
<keyword evidence="3" id="KW-1185">Reference proteome</keyword>
<accession>A0A2S7WJD2</accession>
<dbReference type="RefSeq" id="WP_105014300.1">
    <property type="nucleotide sequence ID" value="NZ_MSCN01000001.1"/>
</dbReference>
<proteinExistence type="predicted"/>
<name>A0A2S7WJD2_9FLAO</name>
<keyword evidence="1" id="KW-0472">Membrane</keyword>
<organism evidence="2 3">
    <name type="scientific">Polaribacter porphyrae</name>
    <dbReference type="NCBI Taxonomy" id="1137780"/>
    <lineage>
        <taxon>Bacteria</taxon>
        <taxon>Pseudomonadati</taxon>
        <taxon>Bacteroidota</taxon>
        <taxon>Flavobacteriia</taxon>
        <taxon>Flavobacteriales</taxon>
        <taxon>Flavobacteriaceae</taxon>
    </lineage>
</organism>
<dbReference type="OrthoDB" id="9960788at2"/>
<comment type="caution">
    <text evidence="2">The sequence shown here is derived from an EMBL/GenBank/DDBJ whole genome shotgun (WGS) entry which is preliminary data.</text>
</comment>
<keyword evidence="1" id="KW-1133">Transmembrane helix</keyword>
<evidence type="ECO:0000313" key="3">
    <source>
        <dbReference type="Proteomes" id="UP000238882"/>
    </source>
</evidence>
<dbReference type="AlphaFoldDB" id="A0A2S7WJD2"/>
<sequence length="105" mass="12350">MINFAIQLVISIFIGGCFVFLAKKYRKNLITYFCIGFFICLAIRILYLLIYGLITDFSINQNFDNHRNLSVLFSIMISYVFFRILKAKLHKENPNHFDINDIGKE</sequence>
<dbReference type="Proteomes" id="UP000238882">
    <property type="component" value="Unassembled WGS sequence"/>
</dbReference>
<evidence type="ECO:0000256" key="1">
    <source>
        <dbReference type="SAM" id="Phobius"/>
    </source>
</evidence>